<evidence type="ECO:0000256" key="1">
    <source>
        <dbReference type="ARBA" id="ARBA00009865"/>
    </source>
</evidence>
<evidence type="ECO:0000313" key="8">
    <source>
        <dbReference type="EMBL" id="AZG75166.1"/>
    </source>
</evidence>
<evidence type="ECO:0000256" key="4">
    <source>
        <dbReference type="ARBA" id="ARBA00023277"/>
    </source>
</evidence>
<dbReference type="CDD" id="cd18619">
    <property type="entry name" value="GH43_CoXyl43_like"/>
    <property type="match status" value="1"/>
</dbReference>
<dbReference type="PANTHER" id="PTHR43772:SF2">
    <property type="entry name" value="PUTATIVE (AFU_ORTHOLOGUE AFUA_2G04480)-RELATED"/>
    <property type="match status" value="1"/>
</dbReference>
<dbReference type="GO" id="GO:0004553">
    <property type="term" value="F:hydrolase activity, hydrolyzing O-glycosyl compounds"/>
    <property type="evidence" value="ECO:0007669"/>
    <property type="project" value="InterPro"/>
</dbReference>
<evidence type="ECO:0000256" key="6">
    <source>
        <dbReference type="PIRSR" id="PIRSR606710-2"/>
    </source>
</evidence>
<keyword evidence="2" id="KW-0858">Xylan degradation</keyword>
<gene>
    <name evidence="8" type="ORF">EGC82_11085</name>
</gene>
<evidence type="ECO:0000256" key="7">
    <source>
        <dbReference type="RuleBase" id="RU361187"/>
    </source>
</evidence>
<dbReference type="OrthoDB" id="9760116at2"/>
<keyword evidence="4" id="KW-0119">Carbohydrate metabolism</keyword>
<dbReference type="Pfam" id="PF04616">
    <property type="entry name" value="Glyco_hydro_43"/>
    <property type="match status" value="1"/>
</dbReference>
<name>A0A3G8LZU5_9GAMM</name>
<keyword evidence="2" id="KW-0624">Polysaccharide degradation</keyword>
<protein>
    <submittedName>
        <fullName evidence="8">Alpha-N-arabinofuranosidase</fullName>
    </submittedName>
</protein>
<reference evidence="9" key="1">
    <citation type="submission" date="2018-11" db="EMBL/GenBank/DDBJ databases">
        <title>Shewanella sp. M2.</title>
        <authorList>
            <person name="Hwang Y.J."/>
            <person name="Hwang C.Y."/>
        </authorList>
    </citation>
    <scope>NUCLEOTIDE SEQUENCE [LARGE SCALE GENOMIC DNA]</scope>
    <source>
        <strain evidence="9">LMG 19866</strain>
    </source>
</reference>
<keyword evidence="3 7" id="KW-0378">Hydrolase</keyword>
<dbReference type="InterPro" id="IPR052176">
    <property type="entry name" value="Glycosyl_Hydrlase_43_Enz"/>
</dbReference>
<proteinExistence type="inferred from homology"/>
<dbReference type="GO" id="GO:0045493">
    <property type="term" value="P:xylan catabolic process"/>
    <property type="evidence" value="ECO:0007669"/>
    <property type="project" value="UniProtKB-KW"/>
</dbReference>
<keyword evidence="5 7" id="KW-0326">Glycosidase</keyword>
<feature type="site" description="Important for catalytic activity, responsible for pKa modulation of the active site Glu and correct orientation of both the proton donor and substrate" evidence="6">
    <location>
        <position position="164"/>
    </location>
</feature>
<evidence type="ECO:0000256" key="3">
    <source>
        <dbReference type="ARBA" id="ARBA00022801"/>
    </source>
</evidence>
<dbReference type="KEGG" id="slj:EGC82_11085"/>
<sequence>MKDHLKSVDELSDAERKQLDDLKKAHSYVAKNKPLVTNIYTADPSAHVFEGKIYVYPSHDIETDNSSMNDQGDHFAMCDYHVLSIDNDTDEVTDHGVALALEDIKWASKQLWAPDAAHKAGKYYFYFPARDLEGIFRIGVASSDSPVGPFVAEENYIANSFSIDPAVFEDDDGSYYLYFGGLWGGQLQNWHQGQFSLNDHYPDDNQPALPAKMAKLSDDMLSFVEEVRDIVILDGSGKPITVADNDRRFFEASWVHKYNGRYYFSYSTGDTHNIAYAIGDSPYGPFTYQGVILNPVLGWTSHHSIVFHQGKWCLFYHDSTLSGGQTHLRCVKKTELVHDENGKISTITAYE</sequence>
<organism evidence="8 9">
    <name type="scientific">Shewanella livingstonensis</name>
    <dbReference type="NCBI Taxonomy" id="150120"/>
    <lineage>
        <taxon>Bacteria</taxon>
        <taxon>Pseudomonadati</taxon>
        <taxon>Pseudomonadota</taxon>
        <taxon>Gammaproteobacteria</taxon>
        <taxon>Alteromonadales</taxon>
        <taxon>Shewanellaceae</taxon>
        <taxon>Shewanella</taxon>
    </lineage>
</organism>
<dbReference type="SUPFAM" id="SSF75005">
    <property type="entry name" value="Arabinanase/levansucrase/invertase"/>
    <property type="match status" value="1"/>
</dbReference>
<dbReference type="PANTHER" id="PTHR43772">
    <property type="entry name" value="ENDO-1,4-BETA-XYLANASE"/>
    <property type="match status" value="1"/>
</dbReference>
<dbReference type="Proteomes" id="UP000278035">
    <property type="component" value="Chromosome"/>
</dbReference>
<dbReference type="AlphaFoldDB" id="A0A3G8LZU5"/>
<dbReference type="InterPro" id="IPR023296">
    <property type="entry name" value="Glyco_hydro_beta-prop_sf"/>
</dbReference>
<dbReference type="Gene3D" id="2.115.10.20">
    <property type="entry name" value="Glycosyl hydrolase domain, family 43"/>
    <property type="match status" value="1"/>
</dbReference>
<keyword evidence="9" id="KW-1185">Reference proteome</keyword>
<comment type="similarity">
    <text evidence="1 7">Belongs to the glycosyl hydrolase 43 family.</text>
</comment>
<evidence type="ECO:0000256" key="2">
    <source>
        <dbReference type="ARBA" id="ARBA00022651"/>
    </source>
</evidence>
<accession>A0A3G8LZU5</accession>
<evidence type="ECO:0000313" key="9">
    <source>
        <dbReference type="Proteomes" id="UP000278035"/>
    </source>
</evidence>
<dbReference type="InterPro" id="IPR006710">
    <property type="entry name" value="Glyco_hydro_43"/>
</dbReference>
<evidence type="ECO:0000256" key="5">
    <source>
        <dbReference type="ARBA" id="ARBA00023295"/>
    </source>
</evidence>
<dbReference type="EMBL" id="CP034015">
    <property type="protein sequence ID" value="AZG75166.1"/>
    <property type="molecule type" value="Genomic_DNA"/>
</dbReference>